<proteinExistence type="predicted"/>
<sequence length="238" mass="28203">MEILTELFGAPGIAGAMGAIVIFFIKTTFSSLVKRSEKRTENKIELQSYKQKALFDMRFKTYSNIYSKIKELEGTIKTFEDVYWISETKLESAFYSKVNMEFFKDLNEDELREIKMIYDVNPNGRCIINFNHFIELMSERKLDLNNYVSKEERILREEESLLFKELLEESEVLIKKIGQSFNDAYKETYDGKKDSVKHCNKLAIRLDDRLKEYFINDLSNLNNIIRDIDNKFREDLHT</sequence>
<keyword evidence="1" id="KW-0812">Transmembrane</keyword>
<gene>
    <name evidence="2" type="ORF">SAMN05216187_10486</name>
</gene>
<dbReference type="RefSeq" id="WP_092596314.1">
    <property type="nucleotide sequence ID" value="NZ_FNFI01000004.1"/>
</dbReference>
<reference evidence="3" key="1">
    <citation type="submission" date="2016-10" db="EMBL/GenBank/DDBJ databases">
        <authorList>
            <person name="Varghese N."/>
            <person name="Submissions S."/>
        </authorList>
    </citation>
    <scope>NUCLEOTIDE SEQUENCE [LARGE SCALE GENOMIC DNA]</scope>
    <source>
        <strain evidence="3">CGMCC 1.8911</strain>
    </source>
</reference>
<evidence type="ECO:0000313" key="3">
    <source>
        <dbReference type="Proteomes" id="UP000242700"/>
    </source>
</evidence>
<dbReference type="EMBL" id="FNFI01000004">
    <property type="protein sequence ID" value="SDK01269.1"/>
    <property type="molecule type" value="Genomic_DNA"/>
</dbReference>
<accession>A0A1G8YEB3</accession>
<evidence type="ECO:0000313" key="2">
    <source>
        <dbReference type="EMBL" id="SDK01269.1"/>
    </source>
</evidence>
<dbReference type="AlphaFoldDB" id="A0A1G8YEB3"/>
<dbReference type="Proteomes" id="UP000242700">
    <property type="component" value="Unassembled WGS sequence"/>
</dbReference>
<evidence type="ECO:0000256" key="1">
    <source>
        <dbReference type="SAM" id="Phobius"/>
    </source>
</evidence>
<name>A0A1G8YEB3_9STAP</name>
<keyword evidence="1" id="KW-0472">Membrane</keyword>
<keyword evidence="1" id="KW-1133">Transmembrane helix</keyword>
<protein>
    <submittedName>
        <fullName evidence="2">Uncharacterized protein</fullName>
    </submittedName>
</protein>
<feature type="transmembrane region" description="Helical" evidence="1">
    <location>
        <begin position="12"/>
        <end position="33"/>
    </location>
</feature>
<organism evidence="2 3">
    <name type="scientific">Jeotgalicoccus aerolatus</name>
    <dbReference type="NCBI Taxonomy" id="709510"/>
    <lineage>
        <taxon>Bacteria</taxon>
        <taxon>Bacillati</taxon>
        <taxon>Bacillota</taxon>
        <taxon>Bacilli</taxon>
        <taxon>Bacillales</taxon>
        <taxon>Staphylococcaceae</taxon>
        <taxon>Jeotgalicoccus</taxon>
    </lineage>
</organism>